<protein>
    <submittedName>
        <fullName evidence="3">Uncharacterized protein</fullName>
    </submittedName>
</protein>
<reference evidence="4" key="1">
    <citation type="journal article" date="2023" name="Commun. Biol.">
        <title>Genome analysis of Parmales, the sister group of diatoms, reveals the evolutionary specialization of diatoms from phago-mixotrophs to photoautotrophs.</title>
        <authorList>
            <person name="Ban H."/>
            <person name="Sato S."/>
            <person name="Yoshikawa S."/>
            <person name="Yamada K."/>
            <person name="Nakamura Y."/>
            <person name="Ichinomiya M."/>
            <person name="Sato N."/>
            <person name="Blanc-Mathieu R."/>
            <person name="Endo H."/>
            <person name="Kuwata A."/>
            <person name="Ogata H."/>
        </authorList>
    </citation>
    <scope>NUCLEOTIDE SEQUENCE [LARGE SCALE GENOMIC DNA]</scope>
    <source>
        <strain evidence="4">NIES 3701</strain>
    </source>
</reference>
<evidence type="ECO:0000256" key="2">
    <source>
        <dbReference type="SAM" id="Phobius"/>
    </source>
</evidence>
<name>A0A9W7E213_9STRA</name>
<proteinExistence type="predicted"/>
<evidence type="ECO:0000313" key="3">
    <source>
        <dbReference type="EMBL" id="GMH62405.1"/>
    </source>
</evidence>
<feature type="transmembrane region" description="Helical" evidence="2">
    <location>
        <begin position="565"/>
        <end position="585"/>
    </location>
</feature>
<keyword evidence="2" id="KW-1133">Transmembrane helix</keyword>
<dbReference type="Proteomes" id="UP001165085">
    <property type="component" value="Unassembled WGS sequence"/>
</dbReference>
<keyword evidence="2" id="KW-0472">Membrane</keyword>
<keyword evidence="2" id="KW-0812">Transmembrane</keyword>
<comment type="caution">
    <text evidence="3">The sequence shown here is derived from an EMBL/GenBank/DDBJ whole genome shotgun (WGS) entry which is preliminary data.</text>
</comment>
<feature type="transmembrane region" description="Helical" evidence="2">
    <location>
        <begin position="638"/>
        <end position="661"/>
    </location>
</feature>
<feature type="compositionally biased region" description="Polar residues" evidence="1">
    <location>
        <begin position="104"/>
        <end position="115"/>
    </location>
</feature>
<feature type="region of interest" description="Disordered" evidence="1">
    <location>
        <begin position="104"/>
        <end position="124"/>
    </location>
</feature>
<keyword evidence="4" id="KW-1185">Reference proteome</keyword>
<dbReference type="EMBL" id="BRXY01000077">
    <property type="protein sequence ID" value="GMH62405.1"/>
    <property type="molecule type" value="Genomic_DNA"/>
</dbReference>
<feature type="compositionally biased region" description="Basic and acidic residues" evidence="1">
    <location>
        <begin position="741"/>
        <end position="771"/>
    </location>
</feature>
<feature type="transmembrane region" description="Helical" evidence="2">
    <location>
        <begin position="463"/>
        <end position="483"/>
    </location>
</feature>
<evidence type="ECO:0000313" key="4">
    <source>
        <dbReference type="Proteomes" id="UP001165085"/>
    </source>
</evidence>
<accession>A0A9W7E213</accession>
<dbReference type="AlphaFoldDB" id="A0A9W7E213"/>
<evidence type="ECO:0000256" key="1">
    <source>
        <dbReference type="SAM" id="MobiDB-lite"/>
    </source>
</evidence>
<dbReference type="OrthoDB" id="205426at2759"/>
<organism evidence="3 4">
    <name type="scientific">Triparma strigata</name>
    <dbReference type="NCBI Taxonomy" id="1606541"/>
    <lineage>
        <taxon>Eukaryota</taxon>
        <taxon>Sar</taxon>
        <taxon>Stramenopiles</taxon>
        <taxon>Ochrophyta</taxon>
        <taxon>Bolidophyceae</taxon>
        <taxon>Parmales</taxon>
        <taxon>Triparmaceae</taxon>
        <taxon>Triparma</taxon>
    </lineage>
</organism>
<feature type="transmembrane region" description="Helical" evidence="2">
    <location>
        <begin position="606"/>
        <end position="626"/>
    </location>
</feature>
<sequence length="818" mass="91745">MVKVESGYGLAWGSTRLDVRASIEEVAAYLWDFKSRSSMDISGDVMRKEGAEERGGFSKIVTRRQPFGSNTRDRSFSSEMVLKKVDSDTIIILVSPLGGVSRSQRISDAQGATNAQDKKGGPVHAKENVAIRLKRMGKASTKIEYACDLALGHTGKSAKEEFVERRLDEMAEVSIYFQRLVPLGEYKVGDGRALAHDFLWKASSSKMRAKRSEEVLLKSTALKELMGQVPWIGKMMGPALEGDLHRNIAVHTKLVCVSEEEAVRIGKNLIPALRSKKLVSAGVDQWRVQNSAVKELMESHDWFLPMILELSKGIVKTAAWGLFWRVTLGAILSVSDLATDLIVLKQFWDVGEEQLGFRNAQLASLSVSIGLQLLLVVGQYRKKGLLRILKEFLIVLTGFKAPVDAYKIAMGAEQEKDTVYDPMTEMTSGKNIELFAESIPGIIIQTLAIISTMDSGEEVSMTAVVSLVISLLTTGFVSATISYDWDTDPKQRAVMPDFYGFVPDSPRLRTVIFVTMMSLSVVQVLLKTILIVCLGSIKTTYIWFYIGGDIVVYLGYKLFRGDFRYWVPIDGAPGLVVSGLIRVLVKTITDYAGIIQFRHPYELGGLYFMLNLFTPIIGLALVLNIMDEETFERDTTLIFLKNLALSLGGSFLVLVSLFFALMENKYRKTFFSTESGGQLTRRLFLEGDNNMKASVFGTKKTHWMPVRDKMASWIKEGWATWEDEKPEWFTDMWKASVPEDMKPAKKTGDVDGGRSTEIGQEKNTRLGEGKKQTRQRSIVRMISAKKEPKILPAEGREREVFDKEEFAREYKRMGRMDM</sequence>
<feature type="region of interest" description="Disordered" evidence="1">
    <location>
        <begin position="741"/>
        <end position="776"/>
    </location>
</feature>
<gene>
    <name evidence="3" type="ORF">TrST_g13776</name>
</gene>